<name>A0A699TS56_TANCI</name>
<evidence type="ECO:0000256" key="1">
    <source>
        <dbReference type="SAM" id="MobiDB-lite"/>
    </source>
</evidence>
<feature type="non-terminal residue" evidence="2">
    <location>
        <position position="139"/>
    </location>
</feature>
<feature type="compositionally biased region" description="Acidic residues" evidence="1">
    <location>
        <begin position="118"/>
        <end position="127"/>
    </location>
</feature>
<feature type="compositionally biased region" description="Polar residues" evidence="1">
    <location>
        <begin position="1"/>
        <end position="14"/>
    </location>
</feature>
<evidence type="ECO:0000313" key="2">
    <source>
        <dbReference type="EMBL" id="GFD11999.1"/>
    </source>
</evidence>
<feature type="region of interest" description="Disordered" evidence="1">
    <location>
        <begin position="1"/>
        <end position="35"/>
    </location>
</feature>
<gene>
    <name evidence="2" type="ORF">Tci_883968</name>
</gene>
<dbReference type="AlphaFoldDB" id="A0A699TS56"/>
<accession>A0A699TS56</accession>
<comment type="caution">
    <text evidence="2">The sequence shown here is derived from an EMBL/GenBank/DDBJ whole genome shotgun (WGS) entry which is preliminary data.</text>
</comment>
<feature type="compositionally biased region" description="Basic and acidic residues" evidence="1">
    <location>
        <begin position="21"/>
        <end position="35"/>
    </location>
</feature>
<feature type="non-terminal residue" evidence="2">
    <location>
        <position position="1"/>
    </location>
</feature>
<dbReference type="EMBL" id="BKCJ011262704">
    <property type="protein sequence ID" value="GFD11999.1"/>
    <property type="molecule type" value="Genomic_DNA"/>
</dbReference>
<proteinExistence type="predicted"/>
<feature type="region of interest" description="Disordered" evidence="1">
    <location>
        <begin position="118"/>
        <end position="139"/>
    </location>
</feature>
<sequence length="139" mass="14870">ELSTSHCSSTNPHNTDGDAAFDEKEPESEGRKPEFEVNVSHAVVLRFKDFSDNSINKDNAAGTLVPVVGQISTNSTNTFSVAGSSNAVVSPTHGKSLYVDSSQLPDDLNMPELEDITYSDDKDDVGAEGDFTNLETSIT</sequence>
<organism evidence="2">
    <name type="scientific">Tanacetum cinerariifolium</name>
    <name type="common">Dalmatian daisy</name>
    <name type="synonym">Chrysanthemum cinerariifolium</name>
    <dbReference type="NCBI Taxonomy" id="118510"/>
    <lineage>
        <taxon>Eukaryota</taxon>
        <taxon>Viridiplantae</taxon>
        <taxon>Streptophyta</taxon>
        <taxon>Embryophyta</taxon>
        <taxon>Tracheophyta</taxon>
        <taxon>Spermatophyta</taxon>
        <taxon>Magnoliopsida</taxon>
        <taxon>eudicotyledons</taxon>
        <taxon>Gunneridae</taxon>
        <taxon>Pentapetalae</taxon>
        <taxon>asterids</taxon>
        <taxon>campanulids</taxon>
        <taxon>Asterales</taxon>
        <taxon>Asteraceae</taxon>
        <taxon>Asteroideae</taxon>
        <taxon>Anthemideae</taxon>
        <taxon>Anthemidinae</taxon>
        <taxon>Tanacetum</taxon>
    </lineage>
</organism>
<protein>
    <submittedName>
        <fullName evidence="2">Uncharacterized protein</fullName>
    </submittedName>
</protein>
<reference evidence="2" key="1">
    <citation type="journal article" date="2019" name="Sci. Rep.">
        <title>Draft genome of Tanacetum cinerariifolium, the natural source of mosquito coil.</title>
        <authorList>
            <person name="Yamashiro T."/>
            <person name="Shiraishi A."/>
            <person name="Satake H."/>
            <person name="Nakayama K."/>
        </authorList>
    </citation>
    <scope>NUCLEOTIDE SEQUENCE</scope>
</reference>